<keyword evidence="2" id="KW-1185">Reference proteome</keyword>
<evidence type="ECO:0000313" key="1">
    <source>
        <dbReference type="EMBL" id="KAH3836674.1"/>
    </source>
</evidence>
<dbReference type="Proteomes" id="UP000828390">
    <property type="component" value="Unassembled WGS sequence"/>
</dbReference>
<comment type="caution">
    <text evidence="1">The sequence shown here is derived from an EMBL/GenBank/DDBJ whole genome shotgun (WGS) entry which is preliminary data.</text>
</comment>
<evidence type="ECO:0000313" key="2">
    <source>
        <dbReference type="Proteomes" id="UP000828390"/>
    </source>
</evidence>
<reference evidence="1" key="1">
    <citation type="journal article" date="2019" name="bioRxiv">
        <title>The Genome of the Zebra Mussel, Dreissena polymorpha: A Resource for Invasive Species Research.</title>
        <authorList>
            <person name="McCartney M.A."/>
            <person name="Auch B."/>
            <person name="Kono T."/>
            <person name="Mallez S."/>
            <person name="Zhang Y."/>
            <person name="Obille A."/>
            <person name="Becker A."/>
            <person name="Abrahante J.E."/>
            <person name="Garbe J."/>
            <person name="Badalamenti J.P."/>
            <person name="Herman A."/>
            <person name="Mangelson H."/>
            <person name="Liachko I."/>
            <person name="Sullivan S."/>
            <person name="Sone E.D."/>
            <person name="Koren S."/>
            <person name="Silverstein K.A.T."/>
            <person name="Beckman K.B."/>
            <person name="Gohl D.M."/>
        </authorList>
    </citation>
    <scope>NUCLEOTIDE SEQUENCE</scope>
    <source>
        <strain evidence="1">Duluth1</strain>
        <tissue evidence="1">Whole animal</tissue>
    </source>
</reference>
<dbReference type="AlphaFoldDB" id="A0A9D4KC40"/>
<gene>
    <name evidence="1" type="ORF">DPMN_110045</name>
</gene>
<dbReference type="EMBL" id="JAIWYP010000004">
    <property type="protein sequence ID" value="KAH3836674.1"/>
    <property type="molecule type" value="Genomic_DNA"/>
</dbReference>
<sequence>MKHHLSGMVIMKQTDICGDIILAELSFVPQHTSLQRAQCQEYWQNSSNHARWKVVREPTTEVNVMNRSVREWRGERGLVVSFRVSAPCY</sequence>
<proteinExistence type="predicted"/>
<accession>A0A9D4KC40</accession>
<organism evidence="1 2">
    <name type="scientific">Dreissena polymorpha</name>
    <name type="common">Zebra mussel</name>
    <name type="synonym">Mytilus polymorpha</name>
    <dbReference type="NCBI Taxonomy" id="45954"/>
    <lineage>
        <taxon>Eukaryota</taxon>
        <taxon>Metazoa</taxon>
        <taxon>Spiralia</taxon>
        <taxon>Lophotrochozoa</taxon>
        <taxon>Mollusca</taxon>
        <taxon>Bivalvia</taxon>
        <taxon>Autobranchia</taxon>
        <taxon>Heteroconchia</taxon>
        <taxon>Euheterodonta</taxon>
        <taxon>Imparidentia</taxon>
        <taxon>Neoheterodontei</taxon>
        <taxon>Myida</taxon>
        <taxon>Dreissenoidea</taxon>
        <taxon>Dreissenidae</taxon>
        <taxon>Dreissena</taxon>
    </lineage>
</organism>
<protein>
    <submittedName>
        <fullName evidence="1">Uncharacterized protein</fullName>
    </submittedName>
</protein>
<name>A0A9D4KC40_DREPO</name>
<reference evidence="1" key="2">
    <citation type="submission" date="2020-11" db="EMBL/GenBank/DDBJ databases">
        <authorList>
            <person name="McCartney M.A."/>
            <person name="Auch B."/>
            <person name="Kono T."/>
            <person name="Mallez S."/>
            <person name="Becker A."/>
            <person name="Gohl D.M."/>
            <person name="Silverstein K.A.T."/>
            <person name="Koren S."/>
            <person name="Bechman K.B."/>
            <person name="Herman A."/>
            <person name="Abrahante J.E."/>
            <person name="Garbe J."/>
        </authorList>
    </citation>
    <scope>NUCLEOTIDE SEQUENCE</scope>
    <source>
        <strain evidence="1">Duluth1</strain>
        <tissue evidence="1">Whole animal</tissue>
    </source>
</reference>